<dbReference type="Proteomes" id="UP001162156">
    <property type="component" value="Unassembled WGS sequence"/>
</dbReference>
<reference evidence="1" key="1">
    <citation type="journal article" date="2023" name="Insect Mol. Biol.">
        <title>Genome sequencing provides insights into the evolution of gene families encoding plant cell wall-degrading enzymes in longhorned beetles.</title>
        <authorList>
            <person name="Shin N.R."/>
            <person name="Okamura Y."/>
            <person name="Kirsch R."/>
            <person name="Pauchet Y."/>
        </authorList>
    </citation>
    <scope>NUCLEOTIDE SEQUENCE</scope>
    <source>
        <strain evidence="1">RBIC_L_NR</strain>
    </source>
</reference>
<evidence type="ECO:0000313" key="1">
    <source>
        <dbReference type="EMBL" id="KAJ8970192.1"/>
    </source>
</evidence>
<sequence>MYWSIRVDLSLEILQFIARWRPYNILWRNEKTQRELLNSCLTEFETSLRKHEELNERLTTEPDIFVIANCLAVSTEKLKFGLVTEIKSCTHRYVTEYFLKSSKISKQSFAEI</sequence>
<accession>A0AAV8ZVJ2</accession>
<proteinExistence type="predicted"/>
<comment type="caution">
    <text evidence="1">The sequence shown here is derived from an EMBL/GenBank/DDBJ whole genome shotgun (WGS) entry which is preliminary data.</text>
</comment>
<keyword evidence="2" id="KW-1185">Reference proteome</keyword>
<evidence type="ECO:0000313" key="2">
    <source>
        <dbReference type="Proteomes" id="UP001162156"/>
    </source>
</evidence>
<dbReference type="EMBL" id="JANEYF010000394">
    <property type="protein sequence ID" value="KAJ8970192.1"/>
    <property type="molecule type" value="Genomic_DNA"/>
</dbReference>
<protein>
    <submittedName>
        <fullName evidence="1">Uncharacterized protein</fullName>
    </submittedName>
</protein>
<organism evidence="1 2">
    <name type="scientific">Rhamnusium bicolor</name>
    <dbReference type="NCBI Taxonomy" id="1586634"/>
    <lineage>
        <taxon>Eukaryota</taxon>
        <taxon>Metazoa</taxon>
        <taxon>Ecdysozoa</taxon>
        <taxon>Arthropoda</taxon>
        <taxon>Hexapoda</taxon>
        <taxon>Insecta</taxon>
        <taxon>Pterygota</taxon>
        <taxon>Neoptera</taxon>
        <taxon>Endopterygota</taxon>
        <taxon>Coleoptera</taxon>
        <taxon>Polyphaga</taxon>
        <taxon>Cucujiformia</taxon>
        <taxon>Chrysomeloidea</taxon>
        <taxon>Cerambycidae</taxon>
        <taxon>Lepturinae</taxon>
        <taxon>Rhagiini</taxon>
        <taxon>Rhamnusium</taxon>
    </lineage>
</organism>
<gene>
    <name evidence="1" type="ORF">NQ314_001339</name>
</gene>
<dbReference type="AlphaFoldDB" id="A0AAV8ZVJ2"/>
<name>A0AAV8ZVJ2_9CUCU</name>